<organism evidence="2 3">
    <name type="scientific">Mucilaginibacter antarcticus</name>
    <dbReference type="NCBI Taxonomy" id="1855725"/>
    <lineage>
        <taxon>Bacteria</taxon>
        <taxon>Pseudomonadati</taxon>
        <taxon>Bacteroidota</taxon>
        <taxon>Sphingobacteriia</taxon>
        <taxon>Sphingobacteriales</taxon>
        <taxon>Sphingobacteriaceae</taxon>
        <taxon>Mucilaginibacter</taxon>
    </lineage>
</organism>
<sequence>MKKYLYLNIISIVLTTASCTKAVEGIHPVRKDLIELVFASGVLEADGENKLTAQTDGFIVQVNFNEGDEVVPGELLAVIDNHQNLANANSARVLNRIAQENTRPSAPALLQINANLAAATAKFKLDQLQTERYKRLYEAKSVSELEYQNAVLTATTSKASLNALQQQYNSIQVTAKQQAVAQRSAADVNAIIKDQNQVRAIIAGRIYEKQKQLGDYVRKGDVIAVIASQKLLYAKLSVDESNMASLKTGQAIIVKLNTNKHKTYKAVLHEILPAFDSGTQSFIVKAYFTDSLDFRIAGTQLEANIITGTKKNSLVIPREYLSYGDKVTLKNKKSVHVTTGIVSSEWVEITGGINEHDTLIPDLK</sequence>
<name>A0ABW5XRY5_9SPHI</name>
<dbReference type="RefSeq" id="WP_377127971.1">
    <property type="nucleotide sequence ID" value="NZ_JBHUON010000014.1"/>
</dbReference>
<dbReference type="SUPFAM" id="SSF111369">
    <property type="entry name" value="HlyD-like secretion proteins"/>
    <property type="match status" value="1"/>
</dbReference>
<dbReference type="Gene3D" id="1.10.287.470">
    <property type="entry name" value="Helix hairpin bin"/>
    <property type="match status" value="1"/>
</dbReference>
<keyword evidence="3" id="KW-1185">Reference proteome</keyword>
<accession>A0ABW5XRY5</accession>
<evidence type="ECO:0000259" key="1">
    <source>
        <dbReference type="Pfam" id="PF25917"/>
    </source>
</evidence>
<dbReference type="Gene3D" id="2.40.420.20">
    <property type="match status" value="1"/>
</dbReference>
<dbReference type="Gene3D" id="2.40.30.170">
    <property type="match status" value="1"/>
</dbReference>
<gene>
    <name evidence="2" type="ORF">ACFSYC_12525</name>
</gene>
<dbReference type="Proteomes" id="UP001597601">
    <property type="component" value="Unassembled WGS sequence"/>
</dbReference>
<dbReference type="PROSITE" id="PS51257">
    <property type="entry name" value="PROKAR_LIPOPROTEIN"/>
    <property type="match status" value="1"/>
</dbReference>
<dbReference type="InterPro" id="IPR058625">
    <property type="entry name" value="MdtA-like_BSH"/>
</dbReference>
<evidence type="ECO:0000313" key="3">
    <source>
        <dbReference type="Proteomes" id="UP001597601"/>
    </source>
</evidence>
<dbReference type="PANTHER" id="PTHR30469">
    <property type="entry name" value="MULTIDRUG RESISTANCE PROTEIN MDTA"/>
    <property type="match status" value="1"/>
</dbReference>
<dbReference type="PANTHER" id="PTHR30469:SF33">
    <property type="entry name" value="SLR1207 PROTEIN"/>
    <property type="match status" value="1"/>
</dbReference>
<proteinExistence type="predicted"/>
<reference evidence="3" key="1">
    <citation type="journal article" date="2019" name="Int. J. Syst. Evol. Microbiol.">
        <title>The Global Catalogue of Microorganisms (GCM) 10K type strain sequencing project: providing services to taxonomists for standard genome sequencing and annotation.</title>
        <authorList>
            <consortium name="The Broad Institute Genomics Platform"/>
            <consortium name="The Broad Institute Genome Sequencing Center for Infectious Disease"/>
            <person name="Wu L."/>
            <person name="Ma J."/>
        </authorList>
    </citation>
    <scope>NUCLEOTIDE SEQUENCE [LARGE SCALE GENOMIC DNA]</scope>
    <source>
        <strain evidence="3">KCTC 52232</strain>
    </source>
</reference>
<dbReference type="Pfam" id="PF25917">
    <property type="entry name" value="BSH_RND"/>
    <property type="match status" value="1"/>
</dbReference>
<protein>
    <submittedName>
        <fullName evidence="2">Efflux RND transporter periplasmic adaptor subunit</fullName>
    </submittedName>
</protein>
<comment type="caution">
    <text evidence="2">The sequence shown here is derived from an EMBL/GenBank/DDBJ whole genome shotgun (WGS) entry which is preliminary data.</text>
</comment>
<dbReference type="Gene3D" id="2.40.50.100">
    <property type="match status" value="1"/>
</dbReference>
<feature type="domain" description="Multidrug resistance protein MdtA-like barrel-sandwich hybrid" evidence="1">
    <location>
        <begin position="51"/>
        <end position="226"/>
    </location>
</feature>
<dbReference type="EMBL" id="JBHUON010000014">
    <property type="protein sequence ID" value="MFD2865518.1"/>
    <property type="molecule type" value="Genomic_DNA"/>
</dbReference>
<evidence type="ECO:0000313" key="2">
    <source>
        <dbReference type="EMBL" id="MFD2865518.1"/>
    </source>
</evidence>